<evidence type="ECO:0000313" key="9">
    <source>
        <dbReference type="EMBL" id="ODV68363.1"/>
    </source>
</evidence>
<dbReference type="EMBL" id="KV454539">
    <property type="protein sequence ID" value="ODV68363.1"/>
    <property type="molecule type" value="Genomic_DNA"/>
</dbReference>
<evidence type="ECO:0000256" key="7">
    <source>
        <dbReference type="SAM" id="MobiDB-lite"/>
    </source>
</evidence>
<feature type="compositionally biased region" description="Basic and acidic residues" evidence="7">
    <location>
        <begin position="1400"/>
        <end position="1415"/>
    </location>
</feature>
<evidence type="ECO:0000256" key="5">
    <source>
        <dbReference type="ARBA" id="ARBA00023242"/>
    </source>
</evidence>
<feature type="compositionally biased region" description="Polar residues" evidence="7">
    <location>
        <begin position="1208"/>
        <end position="1224"/>
    </location>
</feature>
<dbReference type="GO" id="GO:0140445">
    <property type="term" value="C:chromosome, telomeric repeat region"/>
    <property type="evidence" value="ECO:0007669"/>
    <property type="project" value="TreeGrafter"/>
</dbReference>
<protein>
    <recommendedName>
        <fullName evidence="8">Telomere-associated protein Rif1 N-terminal domain-containing protein</fullName>
    </recommendedName>
</protein>
<dbReference type="GeneID" id="30997028"/>
<evidence type="ECO:0000256" key="4">
    <source>
        <dbReference type="ARBA" id="ARBA00022895"/>
    </source>
</evidence>
<comment type="subcellular location">
    <subcellularLocation>
        <location evidence="2">Chromosome</location>
        <location evidence="2">Telomere</location>
    </subcellularLocation>
    <subcellularLocation>
        <location evidence="1">Nucleus</location>
    </subcellularLocation>
</comment>
<evidence type="ECO:0000256" key="2">
    <source>
        <dbReference type="ARBA" id="ARBA00004574"/>
    </source>
</evidence>
<keyword evidence="4" id="KW-0779">Telomere</keyword>
<dbReference type="GO" id="GO:0005634">
    <property type="term" value="C:nucleus"/>
    <property type="evidence" value="ECO:0007669"/>
    <property type="project" value="UniProtKB-SubCell"/>
</dbReference>
<dbReference type="STRING" id="984485.A0A1E4RM74"/>
<keyword evidence="10" id="KW-1185">Reference proteome</keyword>
<organism evidence="9 10">
    <name type="scientific">Hyphopichia burtonii NRRL Y-1933</name>
    <dbReference type="NCBI Taxonomy" id="984485"/>
    <lineage>
        <taxon>Eukaryota</taxon>
        <taxon>Fungi</taxon>
        <taxon>Dikarya</taxon>
        <taxon>Ascomycota</taxon>
        <taxon>Saccharomycotina</taxon>
        <taxon>Pichiomycetes</taxon>
        <taxon>Debaryomycetaceae</taxon>
        <taxon>Hyphopichia</taxon>
    </lineage>
</organism>
<feature type="region of interest" description="Disordered" evidence="7">
    <location>
        <begin position="1162"/>
        <end position="1332"/>
    </location>
</feature>
<accession>A0A1E4RM74</accession>
<keyword evidence="6" id="KW-0131">Cell cycle</keyword>
<evidence type="ECO:0000256" key="3">
    <source>
        <dbReference type="ARBA" id="ARBA00022454"/>
    </source>
</evidence>
<keyword evidence="3" id="KW-0158">Chromosome</keyword>
<dbReference type="Pfam" id="PF12231">
    <property type="entry name" value="Rif1_N"/>
    <property type="match status" value="1"/>
</dbReference>
<feature type="domain" description="Telomere-associated protein Rif1 N-terminal" evidence="8">
    <location>
        <begin position="345"/>
        <end position="646"/>
    </location>
</feature>
<evidence type="ECO:0000313" key="10">
    <source>
        <dbReference type="Proteomes" id="UP000095085"/>
    </source>
</evidence>
<dbReference type="PANTHER" id="PTHR22928">
    <property type="entry name" value="TELOMERE-ASSOCIATED PROTEIN RIF1"/>
    <property type="match status" value="1"/>
</dbReference>
<feature type="compositionally biased region" description="Basic and acidic residues" evidence="7">
    <location>
        <begin position="1177"/>
        <end position="1187"/>
    </location>
</feature>
<feature type="compositionally biased region" description="Polar residues" evidence="7">
    <location>
        <begin position="1439"/>
        <end position="1448"/>
    </location>
</feature>
<feature type="compositionally biased region" description="Polar residues" evidence="7">
    <location>
        <begin position="130"/>
        <end position="141"/>
    </location>
</feature>
<feature type="compositionally biased region" description="Basic residues" evidence="7">
    <location>
        <begin position="92"/>
        <end position="102"/>
    </location>
</feature>
<keyword evidence="5" id="KW-0539">Nucleus</keyword>
<evidence type="ECO:0000259" key="8">
    <source>
        <dbReference type="Pfam" id="PF12231"/>
    </source>
</evidence>
<proteinExistence type="predicted"/>
<dbReference type="Proteomes" id="UP000095085">
    <property type="component" value="Unassembled WGS sequence"/>
</dbReference>
<evidence type="ECO:0000256" key="6">
    <source>
        <dbReference type="ARBA" id="ARBA00023306"/>
    </source>
</evidence>
<feature type="compositionally biased region" description="Basic and acidic residues" evidence="7">
    <location>
        <begin position="1354"/>
        <end position="1368"/>
    </location>
</feature>
<name>A0A1E4RM74_9ASCO</name>
<sequence>MQALVGISNSLFPKNQIRLSVPFPKIGSRVLPRSRSRNGLRSASGLPKVANNCITSKNIIDLTLSSEEEQKVNLSDDESSAQESPSRSSTKSAKKMYKRAKTARSSNQKTNDNNVVDIASSPIKELRPTHTPSPTKLSSSPIRKKKSVVFSDFLVSDAPSSPAPNQTILVNDTLTPRKSILKPNIFGKNSSSSDPNNTALWVKSSYTLENEQHNSPSNPKFWLPGTIIQLTPDSPDLPQLVDGCLNVLKDPAFNKKFEVYATLNHICKFNSTDVLMKLFITMKKAPTIDNNNIGNSPLAAPTRSKSPSSLDDNYINEFSGYIKRDIQLIEDKLFNKILNLGDTKDNLQSDHNVSPRKNDPFSIRIISQALRFMFLIISNSELNNFLSVNDVKWFYMHSCQTIIKPEISKTLLLPYLSIIKDCKFTGRKKKLIFELQGNSSVLEHMLFALLNMKNFTSSSLVVEKFITLRNLVLNFPVVMAQNFHHWFSLLVINLCDSSSPLYSKVITMGVSALLEVARTYLENRDILVSVRKFMESPLPSEIKSFSSDAKISVSNFDLNHPAPSGLEYISNCLLSLIDNGQYKPAMDIWVSLTLLCNDSSDGFENWSKLSSWLQIHKSCFNKPDSSARIIAITSWKAIVYNLCSNDFNNLRKSIEPMAPNSPNSGVNSPMTPRNKSNQQQVFNSLRPKVKLLLHILLNISSPENEREIIDVLHNLFLSMVYMLLNPLNMRDSLKYTHVYWDKVIQPTLIGFHFKKDASSHMNQLGLKFLTRLLSGGTPITERNFNEIRCLSIEPLSLLELNGLNPKWVHNRFDRILQTIALVFKLDKVNVEAKANYFIAFLNNLKLSTKKEIKTSEATFDIIDDLTYVLGIFFKHNKISYTLVLRLLSALKDTFTGYNLMQTTDPHQNVFILILQNTIDDLNSMQLTDMITSVCSSIGDKMQLQFTYQLLNLNINLKKPGLQKFATDILVNVRANITDNSELEVTSKILNILDQDFHIFAKRLIQDMVLVRQEEFQRLISILKVHNWSLPIFKFFINLIHDAPLAHLKQMGLNLIILKWEQESCFIELLKFLTDNDFHLEIFNLKKNLLKKASTLDEYAKLDFEKIWSSYLNKTESGGNFVLYDQLLLTTYEGGFEVEKFVNGNWDRLPLLKAAYTEKKRIEHEPSCGALDQSPETSIKEPESESSKEQQVFDQNDSLNPDELKNSEGENQSGCGEASVTTSLPQGEVIPDLLSDSVNNDEANSRESSVPLEKTGTKSKKSSKSPGAKSKKKSKKQKENKMEPLSSPDNSQEMFDIHSFTALLTQKLTPAPTEGMTKAAKRKARRSRLHAQKRAAELARLELEKIKASGKKIKEVENMSEKLPDKSSNEEDLISDIDSNSLNEISSSNEMESIDDSANPLEDKTMTAEKCKEVGRQTRSTLKRKSISQEPVGSKRPKALSNNIETNARSSDKQVPESEEESLEKQTPQDQPQDKESLIHSSDSRDKCIKLEEKAVRCSLQSDNTQLNSFNSQSFQAHSTTIQSLEKGNSAKTSEEDQYKIVVRPSLPVVQENPQSISTNLLQRVDSSESFLSNRVQGTFQYLSGVIGDISQEAINSMNPEEKHRLETEMIKLMLRLRTPTGSQRQLSQ</sequence>
<feature type="compositionally biased region" description="Basic and acidic residues" evidence="7">
    <location>
        <begin position="1471"/>
        <end position="1485"/>
    </location>
</feature>
<feature type="compositionally biased region" description="Polar residues" evidence="7">
    <location>
        <begin position="103"/>
        <end position="114"/>
    </location>
</feature>
<reference evidence="10" key="1">
    <citation type="submission" date="2016-05" db="EMBL/GenBank/DDBJ databases">
        <title>Comparative genomics of biotechnologically important yeasts.</title>
        <authorList>
            <consortium name="DOE Joint Genome Institute"/>
            <person name="Riley R."/>
            <person name="Haridas S."/>
            <person name="Wolfe K.H."/>
            <person name="Lopes M.R."/>
            <person name="Hittinger C.T."/>
            <person name="Goker M."/>
            <person name="Salamov A."/>
            <person name="Wisecaver J."/>
            <person name="Long T.M."/>
            <person name="Aerts A.L."/>
            <person name="Barry K."/>
            <person name="Choi C."/>
            <person name="Clum A."/>
            <person name="Coughlan A.Y."/>
            <person name="Deshpande S."/>
            <person name="Douglass A.P."/>
            <person name="Hanson S.J."/>
            <person name="Klenk H.-P."/>
            <person name="Labutti K."/>
            <person name="Lapidus A."/>
            <person name="Lindquist E."/>
            <person name="Lipzen A."/>
            <person name="Meier-Kolthoff J.P."/>
            <person name="Ohm R.A."/>
            <person name="Otillar R.P."/>
            <person name="Pangilinan J."/>
            <person name="Peng Y."/>
            <person name="Rokas A."/>
            <person name="Rosa C.A."/>
            <person name="Scheuner C."/>
            <person name="Sibirny A.A."/>
            <person name="Slot J.C."/>
            <person name="Stielow J.B."/>
            <person name="Sun H."/>
            <person name="Kurtzman C.P."/>
            <person name="Blackwell M."/>
            <person name="Grigoriev I.V."/>
            <person name="Jeffries T.W."/>
        </authorList>
    </citation>
    <scope>NUCLEOTIDE SEQUENCE [LARGE SCALE GENOMIC DNA]</scope>
    <source>
        <strain evidence="10">NRRL Y-1933</strain>
    </source>
</reference>
<feature type="compositionally biased region" description="Basic residues" evidence="7">
    <location>
        <begin position="1318"/>
        <end position="1332"/>
    </location>
</feature>
<dbReference type="RefSeq" id="XP_020077430.1">
    <property type="nucleotide sequence ID" value="XM_020222479.1"/>
</dbReference>
<feature type="compositionally biased region" description="Polar residues" evidence="7">
    <location>
        <begin position="1235"/>
        <end position="1247"/>
    </location>
</feature>
<dbReference type="GO" id="GO:0000723">
    <property type="term" value="P:telomere maintenance"/>
    <property type="evidence" value="ECO:0007669"/>
    <property type="project" value="TreeGrafter"/>
</dbReference>
<feature type="compositionally biased region" description="Basic residues" evidence="7">
    <location>
        <begin position="1256"/>
        <end position="1275"/>
    </location>
</feature>
<gene>
    <name evidence="9" type="ORF">HYPBUDRAFT_160299</name>
</gene>
<feature type="compositionally biased region" description="Polar residues" evidence="7">
    <location>
        <begin position="1189"/>
        <end position="1198"/>
    </location>
</feature>
<dbReference type="OrthoDB" id="4070686at2759"/>
<evidence type="ECO:0000256" key="1">
    <source>
        <dbReference type="ARBA" id="ARBA00004123"/>
    </source>
</evidence>
<feature type="compositionally biased region" description="Low complexity" evidence="7">
    <location>
        <begin position="1375"/>
        <end position="1390"/>
    </location>
</feature>
<dbReference type="PANTHER" id="PTHR22928:SF3">
    <property type="entry name" value="TELOMERE-ASSOCIATED PROTEIN RIF1"/>
    <property type="match status" value="1"/>
</dbReference>
<feature type="region of interest" description="Disordered" evidence="7">
    <location>
        <begin position="1354"/>
        <end position="1485"/>
    </location>
</feature>
<dbReference type="InterPro" id="IPR022031">
    <property type="entry name" value="Rif1_N"/>
</dbReference>
<feature type="region of interest" description="Disordered" evidence="7">
    <location>
        <begin position="71"/>
        <end position="142"/>
    </location>
</feature>